<accession>A0ABV6RU24</accession>
<dbReference type="SUPFAM" id="SSF52833">
    <property type="entry name" value="Thioredoxin-like"/>
    <property type="match status" value="1"/>
</dbReference>
<evidence type="ECO:0000313" key="4">
    <source>
        <dbReference type="Proteomes" id="UP001589896"/>
    </source>
</evidence>
<dbReference type="Pfam" id="PF00462">
    <property type="entry name" value="Glutaredoxin"/>
    <property type="match status" value="1"/>
</dbReference>
<dbReference type="RefSeq" id="WP_386670147.1">
    <property type="nucleotide sequence ID" value="NZ_JBHLTG010000003.1"/>
</dbReference>
<feature type="region of interest" description="Disordered" evidence="1">
    <location>
        <begin position="53"/>
        <end position="87"/>
    </location>
</feature>
<evidence type="ECO:0000259" key="2">
    <source>
        <dbReference type="Pfam" id="PF00462"/>
    </source>
</evidence>
<comment type="caution">
    <text evidence="3">The sequence shown here is derived from an EMBL/GenBank/DDBJ whole genome shotgun (WGS) entry which is preliminary data.</text>
</comment>
<organism evidence="3 4">
    <name type="scientific">Lysobacter korlensis</name>
    <dbReference type="NCBI Taxonomy" id="553636"/>
    <lineage>
        <taxon>Bacteria</taxon>
        <taxon>Pseudomonadati</taxon>
        <taxon>Pseudomonadota</taxon>
        <taxon>Gammaproteobacteria</taxon>
        <taxon>Lysobacterales</taxon>
        <taxon>Lysobacteraceae</taxon>
        <taxon>Lysobacter</taxon>
    </lineage>
</organism>
<name>A0ABV6RU24_9GAMM</name>
<proteinExistence type="predicted"/>
<dbReference type="EMBL" id="JBHLTG010000003">
    <property type="protein sequence ID" value="MFC0679418.1"/>
    <property type="molecule type" value="Genomic_DNA"/>
</dbReference>
<feature type="domain" description="Glutaredoxin" evidence="2">
    <location>
        <begin position="23"/>
        <end position="75"/>
    </location>
</feature>
<dbReference type="Gene3D" id="3.40.30.10">
    <property type="entry name" value="Glutaredoxin"/>
    <property type="match status" value="1"/>
</dbReference>
<sequence>MNQSSQSNESKQATLYRMVLPDHVCPFGVKSLELLQRNGYSVEDRHLSTREETDAFKAEHGVPTTPQTFIDGERIGGSDDLERWLDS</sequence>
<reference evidence="3 4" key="1">
    <citation type="submission" date="2024-09" db="EMBL/GenBank/DDBJ databases">
        <authorList>
            <person name="Sun Q."/>
            <person name="Mori K."/>
        </authorList>
    </citation>
    <scope>NUCLEOTIDE SEQUENCE [LARGE SCALE GENOMIC DNA]</scope>
    <source>
        <strain evidence="3 4">KCTC 23076</strain>
    </source>
</reference>
<evidence type="ECO:0000256" key="1">
    <source>
        <dbReference type="SAM" id="MobiDB-lite"/>
    </source>
</evidence>
<feature type="compositionally biased region" description="Basic and acidic residues" evidence="1">
    <location>
        <begin position="71"/>
        <end position="87"/>
    </location>
</feature>
<dbReference type="Proteomes" id="UP001589896">
    <property type="component" value="Unassembled WGS sequence"/>
</dbReference>
<gene>
    <name evidence="3" type="ORF">ACFFGH_16400</name>
</gene>
<evidence type="ECO:0000313" key="3">
    <source>
        <dbReference type="EMBL" id="MFC0679418.1"/>
    </source>
</evidence>
<dbReference type="PROSITE" id="PS51354">
    <property type="entry name" value="GLUTAREDOXIN_2"/>
    <property type="match status" value="1"/>
</dbReference>
<protein>
    <submittedName>
        <fullName evidence="3">Glutaredoxin domain-containing protein</fullName>
    </submittedName>
</protein>
<keyword evidence="4" id="KW-1185">Reference proteome</keyword>
<dbReference type="InterPro" id="IPR036249">
    <property type="entry name" value="Thioredoxin-like_sf"/>
</dbReference>
<dbReference type="InterPro" id="IPR002109">
    <property type="entry name" value="Glutaredoxin"/>
</dbReference>